<evidence type="ECO:0000313" key="2">
    <source>
        <dbReference type="Proteomes" id="UP001144805"/>
    </source>
</evidence>
<dbReference type="Proteomes" id="UP001144805">
    <property type="component" value="Unassembled WGS sequence"/>
</dbReference>
<organism evidence="1 2">
    <name type="scientific">Kaistia nematophila</name>
    <dbReference type="NCBI Taxonomy" id="2994654"/>
    <lineage>
        <taxon>Bacteria</taxon>
        <taxon>Pseudomonadati</taxon>
        <taxon>Pseudomonadota</taxon>
        <taxon>Alphaproteobacteria</taxon>
        <taxon>Hyphomicrobiales</taxon>
        <taxon>Kaistiaceae</taxon>
        <taxon>Kaistia</taxon>
    </lineage>
</organism>
<proteinExistence type="predicted"/>
<evidence type="ECO:0000313" key="1">
    <source>
        <dbReference type="EMBL" id="MCX5571487.1"/>
    </source>
</evidence>
<gene>
    <name evidence="1" type="ORF">OSH07_19970</name>
</gene>
<dbReference type="RefSeq" id="WP_266340446.1">
    <property type="nucleotide sequence ID" value="NZ_JAPKNK010000010.1"/>
</dbReference>
<sequence length="153" mass="16416">MSYTILSATFANPEHTAAIMQTEEAGAVLVSKPDRPGVWAAILAWGEPEPFEPPPAPPPSEISRRQFFHALAMPDYGLISEAEALAAVQTGAIPAAFEAFITTLPSGQQFSARMLLAGAATFEFEHPISITFGAVQGWSDEQRANLWRFAAGL</sequence>
<keyword evidence="2" id="KW-1185">Reference proteome</keyword>
<comment type="caution">
    <text evidence="1">The sequence shown here is derived from an EMBL/GenBank/DDBJ whole genome shotgun (WGS) entry which is preliminary data.</text>
</comment>
<dbReference type="AlphaFoldDB" id="A0A9X3IN15"/>
<name>A0A9X3IN15_9HYPH</name>
<accession>A0A9X3IN15</accession>
<reference evidence="1" key="1">
    <citation type="submission" date="2022-11" db="EMBL/GenBank/DDBJ databases">
        <title>Biodiversity and phylogenetic relationships of bacteria.</title>
        <authorList>
            <person name="Machado R.A.R."/>
            <person name="Bhat A."/>
            <person name="Loulou A."/>
            <person name="Kallel S."/>
        </authorList>
    </citation>
    <scope>NUCLEOTIDE SEQUENCE</scope>
    <source>
        <strain evidence="1">K-TC2</strain>
    </source>
</reference>
<dbReference type="EMBL" id="JAPKNK010000010">
    <property type="protein sequence ID" value="MCX5571487.1"/>
    <property type="molecule type" value="Genomic_DNA"/>
</dbReference>
<protein>
    <submittedName>
        <fullName evidence="1">Uncharacterized protein</fullName>
    </submittedName>
</protein>